<comment type="catalytic activity">
    <reaction evidence="8">
        <text>[GlcNAc-(1-&gt;4)-Mur2Ac(oyl-L-Ala-gamma-D-Glu-L-Lys-D-Ala-D-Ala)](n)-di-trans,octa-cis-undecaprenyl diphosphate + beta-D-GlcNAc-(1-&gt;4)-Mur2Ac(oyl-L-Ala-gamma-D-Glu-L-Lys-D-Ala-D-Ala)-di-trans,octa-cis-undecaprenyl diphosphate = [GlcNAc-(1-&gt;4)-Mur2Ac(oyl-L-Ala-gamma-D-Glu-L-Lys-D-Ala-D-Ala)](n+1)-di-trans,octa-cis-undecaprenyl diphosphate + di-trans,octa-cis-undecaprenyl diphosphate + H(+)</text>
        <dbReference type="Rhea" id="RHEA:23708"/>
        <dbReference type="Rhea" id="RHEA-COMP:9602"/>
        <dbReference type="Rhea" id="RHEA-COMP:9603"/>
        <dbReference type="ChEBI" id="CHEBI:15378"/>
        <dbReference type="ChEBI" id="CHEBI:58405"/>
        <dbReference type="ChEBI" id="CHEBI:60033"/>
        <dbReference type="ChEBI" id="CHEBI:78435"/>
        <dbReference type="EC" id="2.4.99.28"/>
    </reaction>
</comment>
<evidence type="ECO:0000256" key="6">
    <source>
        <dbReference type="ARBA" id="ARBA00023268"/>
    </source>
</evidence>
<evidence type="ECO:0000256" key="5">
    <source>
        <dbReference type="ARBA" id="ARBA00022801"/>
    </source>
</evidence>
<keyword evidence="10" id="KW-1133">Transmembrane helix</keyword>
<evidence type="ECO:0000256" key="9">
    <source>
        <dbReference type="SAM" id="MobiDB-lite"/>
    </source>
</evidence>
<evidence type="ECO:0000313" key="13">
    <source>
        <dbReference type="EMBL" id="SDP69495.1"/>
    </source>
</evidence>
<feature type="region of interest" description="Disordered" evidence="9">
    <location>
        <begin position="513"/>
        <end position="532"/>
    </location>
</feature>
<dbReference type="Pfam" id="PF00905">
    <property type="entry name" value="Transpeptidase"/>
    <property type="match status" value="1"/>
</dbReference>
<feature type="domain" description="Glycosyl transferase family 51" evidence="12">
    <location>
        <begin position="86"/>
        <end position="272"/>
    </location>
</feature>
<evidence type="ECO:0000256" key="8">
    <source>
        <dbReference type="ARBA" id="ARBA00049902"/>
    </source>
</evidence>
<dbReference type="InterPro" id="IPR050396">
    <property type="entry name" value="Glycosyltr_51/Transpeptidase"/>
</dbReference>
<accession>A0A1H0UTS2</accession>
<sequence>MFRGPMSMLCSVDTSVIGAGVRRGGVLLKLFGLCVLSGVLVASLMLPAAIGAGAMVNETTSAMSRMSDSLEKARMPLTTEVLDRDGNTIAHFYEDYRVPTSSDRIADTMRAAITAIEDKRFWDHNGVDWQGTMRALATNISSGSVEEGASTITQQYVKNYLVHVAADNKMERHDAQATTIARKLREARLAVELERTMSKDEILTAYLNVVPFGNQTFGVGAAAQTYFGIGPDQLDIQQAALLAAIVNAPGALNPNTNPDAAKARRNEVIERMAEPNNNFRITEEDADRAKKQPLGVLSPLGRPPSSCVSAGGSATNGFFCSYLRDYLNEAGFSDKELERGGYTIHTTMDREATEAAKKAAEAQVPKKSDNIANPMAIVEPGQNSHKVRALVANRDYGNDASKGQTAYNITTEVIPYGSGSVFKIFTAAAAIQQGWNPNDTIPVPSEYTTYEFGHGQKWTVHNAEGVASGRRSLRDALATSPNTGFVWLLEQVGLNNAVDMARKLGLRDSLGRKVDADGESDTDKKITKAKDIKRSRQGSFTLGVTPVSVLELSNVMATIASDGTWCPPTPVESITDRDGEPVEIDEKPCERAIAPRTAHGLAQGLADDHKAGGTSHAAAEAAGWSRPLMAKTGTTQYYQSAVLVGATPQMAGAVMTYTDGPPYDGICVNGSAPPYQCSDTGGNLYGGTIPARTFYPAMKKVHEGLPVKQLPEF</sequence>
<keyword evidence="10" id="KW-0472">Membrane</keyword>
<reference evidence="14" key="1">
    <citation type="submission" date="2016-10" db="EMBL/GenBank/DDBJ databases">
        <authorList>
            <person name="Varghese N."/>
            <person name="Submissions S."/>
        </authorList>
    </citation>
    <scope>NUCLEOTIDE SEQUENCE [LARGE SCALE GENOMIC DNA]</scope>
    <source>
        <strain evidence="14">DSM 46732</strain>
    </source>
</reference>
<evidence type="ECO:0000256" key="7">
    <source>
        <dbReference type="ARBA" id="ARBA00034000"/>
    </source>
</evidence>
<evidence type="ECO:0000256" key="1">
    <source>
        <dbReference type="ARBA" id="ARBA00022645"/>
    </source>
</evidence>
<keyword evidence="1 13" id="KW-0121">Carboxypeptidase</keyword>
<dbReference type="InterPro" id="IPR036950">
    <property type="entry name" value="PBP_transglycosylase"/>
</dbReference>
<dbReference type="InterPro" id="IPR012338">
    <property type="entry name" value="Beta-lactam/transpept-like"/>
</dbReference>
<dbReference type="GO" id="GO:0009252">
    <property type="term" value="P:peptidoglycan biosynthetic process"/>
    <property type="evidence" value="ECO:0007669"/>
    <property type="project" value="TreeGrafter"/>
</dbReference>
<organism evidence="13 14">
    <name type="scientific">Actinopolyspora xinjiangensis</name>
    <dbReference type="NCBI Taxonomy" id="405564"/>
    <lineage>
        <taxon>Bacteria</taxon>
        <taxon>Bacillati</taxon>
        <taxon>Actinomycetota</taxon>
        <taxon>Actinomycetes</taxon>
        <taxon>Actinopolysporales</taxon>
        <taxon>Actinopolysporaceae</taxon>
        <taxon>Actinopolyspora</taxon>
    </lineage>
</organism>
<keyword evidence="5" id="KW-0378">Hydrolase</keyword>
<evidence type="ECO:0000256" key="3">
    <source>
        <dbReference type="ARBA" id="ARBA00022676"/>
    </source>
</evidence>
<evidence type="ECO:0000256" key="10">
    <source>
        <dbReference type="SAM" id="Phobius"/>
    </source>
</evidence>
<evidence type="ECO:0000313" key="14">
    <source>
        <dbReference type="Proteomes" id="UP000199497"/>
    </source>
</evidence>
<dbReference type="PANTHER" id="PTHR32282">
    <property type="entry name" value="BINDING PROTEIN TRANSPEPTIDASE, PUTATIVE-RELATED"/>
    <property type="match status" value="1"/>
</dbReference>
<keyword evidence="2" id="KW-0645">Protease</keyword>
<dbReference type="STRING" id="405564.SAMN04487905_107140"/>
<keyword evidence="4" id="KW-0808">Transferase</keyword>
<gene>
    <name evidence="13" type="ORF">SAMN04487905_107140</name>
</gene>
<keyword evidence="14" id="KW-1185">Reference proteome</keyword>
<keyword evidence="3" id="KW-0328">Glycosyltransferase</keyword>
<dbReference type="GO" id="GO:0006508">
    <property type="term" value="P:proteolysis"/>
    <property type="evidence" value="ECO:0007669"/>
    <property type="project" value="UniProtKB-KW"/>
</dbReference>
<dbReference type="InterPro" id="IPR023346">
    <property type="entry name" value="Lysozyme-like_dom_sf"/>
</dbReference>
<dbReference type="GO" id="GO:0008658">
    <property type="term" value="F:penicillin binding"/>
    <property type="evidence" value="ECO:0007669"/>
    <property type="project" value="InterPro"/>
</dbReference>
<dbReference type="GO" id="GO:0009002">
    <property type="term" value="F:serine-type D-Ala-D-Ala carboxypeptidase activity"/>
    <property type="evidence" value="ECO:0007669"/>
    <property type="project" value="UniProtKB-EC"/>
</dbReference>
<protein>
    <submittedName>
        <fullName evidence="13">Membrane carboxypeptidase (Penicillin-binding protein)</fullName>
    </submittedName>
</protein>
<dbReference type="PANTHER" id="PTHR32282:SF33">
    <property type="entry name" value="PEPTIDOGLYCAN GLYCOSYLTRANSFERASE"/>
    <property type="match status" value="1"/>
</dbReference>
<comment type="catalytic activity">
    <reaction evidence="7">
        <text>Preferential cleavage: (Ac)2-L-Lys-D-Ala-|-D-Ala. Also transpeptidation of peptidyl-alanyl moieties that are N-acyl substituents of D-alanine.</text>
        <dbReference type="EC" id="3.4.16.4"/>
    </reaction>
</comment>
<dbReference type="InterPro" id="IPR001264">
    <property type="entry name" value="Glyco_trans_51"/>
</dbReference>
<feature type="domain" description="Penicillin-binding protein transpeptidase" evidence="11">
    <location>
        <begin position="384"/>
        <end position="639"/>
    </location>
</feature>
<name>A0A1H0UTS2_9ACTN</name>
<dbReference type="InterPro" id="IPR001460">
    <property type="entry name" value="PCN-bd_Tpept"/>
</dbReference>
<dbReference type="Gene3D" id="1.10.3810.10">
    <property type="entry name" value="Biosynthetic peptidoglycan transglycosylase-like"/>
    <property type="match status" value="1"/>
</dbReference>
<dbReference type="GO" id="GO:0030288">
    <property type="term" value="C:outer membrane-bounded periplasmic space"/>
    <property type="evidence" value="ECO:0007669"/>
    <property type="project" value="TreeGrafter"/>
</dbReference>
<evidence type="ECO:0000259" key="11">
    <source>
        <dbReference type="Pfam" id="PF00905"/>
    </source>
</evidence>
<dbReference type="SUPFAM" id="SSF56601">
    <property type="entry name" value="beta-lactamase/transpeptidase-like"/>
    <property type="match status" value="1"/>
</dbReference>
<evidence type="ECO:0000256" key="4">
    <source>
        <dbReference type="ARBA" id="ARBA00022679"/>
    </source>
</evidence>
<dbReference type="Gene3D" id="3.40.710.10">
    <property type="entry name" value="DD-peptidase/beta-lactamase superfamily"/>
    <property type="match status" value="1"/>
</dbReference>
<dbReference type="EMBL" id="FNJR01000007">
    <property type="protein sequence ID" value="SDP69495.1"/>
    <property type="molecule type" value="Genomic_DNA"/>
</dbReference>
<dbReference type="SUPFAM" id="SSF53955">
    <property type="entry name" value="Lysozyme-like"/>
    <property type="match status" value="1"/>
</dbReference>
<dbReference type="GO" id="GO:0008955">
    <property type="term" value="F:peptidoglycan glycosyltransferase activity"/>
    <property type="evidence" value="ECO:0007669"/>
    <property type="project" value="UniProtKB-EC"/>
</dbReference>
<keyword evidence="6" id="KW-0511">Multifunctional enzyme</keyword>
<proteinExistence type="predicted"/>
<dbReference type="AlphaFoldDB" id="A0A1H0UTS2"/>
<feature type="transmembrane region" description="Helical" evidence="10">
    <location>
        <begin position="30"/>
        <end position="56"/>
    </location>
</feature>
<evidence type="ECO:0000259" key="12">
    <source>
        <dbReference type="Pfam" id="PF00912"/>
    </source>
</evidence>
<dbReference type="Pfam" id="PF00912">
    <property type="entry name" value="Transgly"/>
    <property type="match status" value="1"/>
</dbReference>
<keyword evidence="10" id="KW-0812">Transmembrane</keyword>
<evidence type="ECO:0000256" key="2">
    <source>
        <dbReference type="ARBA" id="ARBA00022670"/>
    </source>
</evidence>
<dbReference type="Proteomes" id="UP000199497">
    <property type="component" value="Unassembled WGS sequence"/>
</dbReference>